<dbReference type="EMBL" id="DF967980">
    <property type="protein sequence ID" value="GAO99132.1"/>
    <property type="molecule type" value="Genomic_DNA"/>
</dbReference>
<proteinExistence type="predicted"/>
<keyword evidence="2" id="KW-1185">Reference proteome</keyword>
<evidence type="ECO:0000313" key="2">
    <source>
        <dbReference type="Proteomes" id="UP000253891"/>
    </source>
</evidence>
<sequence length="100" mass="11835">MSRKPTAYNDKQRILRLYSVLISKQSMSVDEIENLFFVGRKTVQRDIAAIREFLADLQFEDEVKSEIIFDRKSKKYHLTEREHLFEVFARINTVGNGLDH</sequence>
<gene>
    <name evidence="1" type="ORF">FFIC_030120</name>
</gene>
<organism evidence="1 2">
    <name type="scientific">Fructobacillus ficulneus</name>
    <dbReference type="NCBI Taxonomy" id="157463"/>
    <lineage>
        <taxon>Bacteria</taxon>
        <taxon>Bacillati</taxon>
        <taxon>Bacillota</taxon>
        <taxon>Bacilli</taxon>
        <taxon>Lactobacillales</taxon>
        <taxon>Lactobacillaceae</taxon>
        <taxon>Fructobacillus</taxon>
    </lineage>
</organism>
<dbReference type="OrthoDB" id="86031at2"/>
<dbReference type="RefSeq" id="WP_061992566.1">
    <property type="nucleotide sequence ID" value="NZ_DF967980.1"/>
</dbReference>
<accession>A0A0K8MF75</accession>
<dbReference type="InterPro" id="IPR036388">
    <property type="entry name" value="WH-like_DNA-bd_sf"/>
</dbReference>
<dbReference type="Proteomes" id="UP000253891">
    <property type="component" value="Unassembled WGS sequence"/>
</dbReference>
<evidence type="ECO:0000313" key="1">
    <source>
        <dbReference type="EMBL" id="GAO99132.1"/>
    </source>
</evidence>
<reference evidence="1 2" key="1">
    <citation type="journal article" date="2015" name="BMC Genomics">
        <title>Comparative genomics of Fructobacillus spp. and Leuconostoc spp. reveals niche-specific evolution of Fructobacillus spp.</title>
        <authorList>
            <person name="Endo A."/>
            <person name="Tanizawa Y."/>
            <person name="Tanaka N."/>
            <person name="Maeno S."/>
            <person name="Kumar H."/>
            <person name="Shiwa Y."/>
            <person name="Okada S."/>
            <person name="Yoshikawa H."/>
            <person name="Dicks L."/>
            <person name="Nakagawa J."/>
            <person name="Arita M."/>
        </authorList>
    </citation>
    <scope>NUCLEOTIDE SEQUENCE [LARGE SCALE GENOMIC DNA]</scope>
    <source>
        <strain evidence="1 2">JCM 12225</strain>
    </source>
</reference>
<dbReference type="STRING" id="157463.GCA_001047075_00036"/>
<dbReference type="Gene3D" id="1.10.10.10">
    <property type="entry name" value="Winged helix-like DNA-binding domain superfamily/Winged helix DNA-binding domain"/>
    <property type="match status" value="1"/>
</dbReference>
<name>A0A0K8MF75_9LACO</name>
<protein>
    <submittedName>
        <fullName evidence="1">Uncharacterized protein</fullName>
    </submittedName>
</protein>
<dbReference type="AlphaFoldDB" id="A0A0K8MF75"/>